<dbReference type="NCBIfam" id="TIGR03124">
    <property type="entry name" value="citrate_citX"/>
    <property type="match status" value="1"/>
</dbReference>
<comment type="caution">
    <text evidence="5">The sequence shown here is derived from an EMBL/GenBank/DDBJ whole genome shotgun (WGS) entry which is preliminary data.</text>
</comment>
<dbReference type="GO" id="GO:0050519">
    <property type="term" value="F:holo-citrate lyase synthase activity"/>
    <property type="evidence" value="ECO:0007669"/>
    <property type="project" value="UniProtKB-EC"/>
</dbReference>
<comment type="catalytic activity">
    <reaction evidence="4">
        <text>apo-[citrate lyase ACP] + 2'-(5''-triphospho-alpha-D-ribosyl)-3'-dephospho-CoA = holo-[citrate lyase ACP] + diphosphate</text>
        <dbReference type="Rhea" id="RHEA:16333"/>
        <dbReference type="Rhea" id="RHEA-COMP:10157"/>
        <dbReference type="Rhea" id="RHEA-COMP:10158"/>
        <dbReference type="ChEBI" id="CHEBI:29999"/>
        <dbReference type="ChEBI" id="CHEBI:33019"/>
        <dbReference type="ChEBI" id="CHEBI:61378"/>
        <dbReference type="ChEBI" id="CHEBI:82683"/>
        <dbReference type="EC" id="2.7.7.61"/>
    </reaction>
</comment>
<evidence type="ECO:0000256" key="4">
    <source>
        <dbReference type="ARBA" id="ARBA00048574"/>
    </source>
</evidence>
<evidence type="ECO:0000313" key="5">
    <source>
        <dbReference type="EMBL" id="NDL66838.1"/>
    </source>
</evidence>
<dbReference type="GO" id="GO:0016829">
    <property type="term" value="F:lyase activity"/>
    <property type="evidence" value="ECO:0007669"/>
    <property type="project" value="UniProtKB-KW"/>
</dbReference>
<dbReference type="EC" id="2.7.7.61" evidence="1"/>
<accession>A0A7X5HUF2</accession>
<evidence type="ECO:0000256" key="1">
    <source>
        <dbReference type="ARBA" id="ARBA00012524"/>
    </source>
</evidence>
<protein>
    <recommendedName>
        <fullName evidence="1">citrate lyase holo-[acyl-carrier protein] synthase</fullName>
        <ecNumber evidence="1">2.7.7.61</ecNumber>
    </recommendedName>
</protein>
<dbReference type="AlphaFoldDB" id="A0A7X5HUF2"/>
<gene>
    <name evidence="5" type="primary">citX</name>
    <name evidence="5" type="ORF">GXN74_03640</name>
</gene>
<dbReference type="InterPro" id="IPR005551">
    <property type="entry name" value="CitX"/>
</dbReference>
<dbReference type="RefSeq" id="WP_162369563.1">
    <property type="nucleotide sequence ID" value="NZ_JAAEEH010000006.1"/>
</dbReference>
<dbReference type="Proteomes" id="UP000461585">
    <property type="component" value="Unassembled WGS sequence"/>
</dbReference>
<keyword evidence="2 5" id="KW-0808">Transferase</keyword>
<keyword evidence="5" id="KW-0456">Lyase</keyword>
<reference evidence="5 6" key="1">
    <citation type="submission" date="2020-01" db="EMBL/GenBank/DDBJ databases">
        <title>Anaeroalcalibacter tamaniensis gen. nov., sp. nov., moderately halophilic strictly anaerobic fermenter bacterium from mud volcano of Taman peninsula.</title>
        <authorList>
            <person name="Frolova A."/>
            <person name="Merkel A.Y."/>
            <person name="Slobodkin A.I."/>
        </authorList>
    </citation>
    <scope>NUCLEOTIDE SEQUENCE [LARGE SCALE GENOMIC DNA]</scope>
    <source>
        <strain evidence="5 6">F-3ap</strain>
    </source>
</reference>
<dbReference type="GO" id="GO:0051191">
    <property type="term" value="P:prosthetic group biosynthetic process"/>
    <property type="evidence" value="ECO:0007669"/>
    <property type="project" value="InterPro"/>
</dbReference>
<proteinExistence type="predicted"/>
<evidence type="ECO:0000256" key="2">
    <source>
        <dbReference type="ARBA" id="ARBA00022679"/>
    </source>
</evidence>
<name>A0A7X5HUF2_9FIRM</name>
<dbReference type="EMBL" id="JAAEEH010000006">
    <property type="protein sequence ID" value="NDL66838.1"/>
    <property type="molecule type" value="Genomic_DNA"/>
</dbReference>
<sequence length="185" mass="21008">MGAKKDPSGRPVSLDELLEARERRKRKQEELLLRYGGALISFMVNMPGACKETLLSRNLHALGDAWILEMVRGQNMPLLHREIVEKNTGTEGYYCIGIPPMELKREALKVEEGRPVGRLLDIDVLDQEGNILSRSLFHLEKRKCLLCGEEAAVCARSRKHAHKDILERMEEMYREAVQAGDTQAI</sequence>
<keyword evidence="6" id="KW-1185">Reference proteome</keyword>
<evidence type="ECO:0000313" key="6">
    <source>
        <dbReference type="Proteomes" id="UP000461585"/>
    </source>
</evidence>
<organism evidence="5 6">
    <name type="scientific">Anaerotalea alkaliphila</name>
    <dbReference type="NCBI Taxonomy" id="2662126"/>
    <lineage>
        <taxon>Bacteria</taxon>
        <taxon>Bacillati</taxon>
        <taxon>Bacillota</taxon>
        <taxon>Clostridia</taxon>
        <taxon>Eubacteriales</taxon>
        <taxon>Anaerotalea</taxon>
    </lineage>
</organism>
<dbReference type="Pfam" id="PF03802">
    <property type="entry name" value="CitX"/>
    <property type="match status" value="1"/>
</dbReference>
<evidence type="ECO:0000256" key="3">
    <source>
        <dbReference type="ARBA" id="ARBA00022695"/>
    </source>
</evidence>
<keyword evidence="3 5" id="KW-0548">Nucleotidyltransferase</keyword>